<evidence type="ECO:0000256" key="1">
    <source>
        <dbReference type="SAM" id="MobiDB-lite"/>
    </source>
</evidence>
<proteinExistence type="predicted"/>
<reference evidence="2" key="1">
    <citation type="submission" date="2020-02" db="EMBL/GenBank/DDBJ databases">
        <authorList>
            <person name="Meier V. D."/>
        </authorList>
    </citation>
    <scope>NUCLEOTIDE SEQUENCE</scope>
    <source>
        <strain evidence="2">AVDCRST_MAG38</strain>
    </source>
</reference>
<evidence type="ECO:0000313" key="2">
    <source>
        <dbReference type="EMBL" id="CAA9466383.1"/>
    </source>
</evidence>
<sequence>MPYEQGPNVGQSSSQREHDDVAQSEGATERKPAKSSRNRGRSQLERAHKTLTSSVEAPLGAPRSGSA</sequence>
<feature type="compositionally biased region" description="Basic and acidic residues" evidence="1">
    <location>
        <begin position="15"/>
        <end position="32"/>
    </location>
</feature>
<accession>A0A6J4R7K9</accession>
<dbReference type="AlphaFoldDB" id="A0A6J4R7K9"/>
<gene>
    <name evidence="2" type="ORF">AVDCRST_MAG38-814</name>
</gene>
<feature type="region of interest" description="Disordered" evidence="1">
    <location>
        <begin position="1"/>
        <end position="67"/>
    </location>
</feature>
<name>A0A6J4R7K9_9ACTN</name>
<dbReference type="EMBL" id="CADCVJ010000051">
    <property type="protein sequence ID" value="CAA9466383.1"/>
    <property type="molecule type" value="Genomic_DNA"/>
</dbReference>
<organism evidence="2">
    <name type="scientific">uncultured Solirubrobacteraceae bacterium</name>
    <dbReference type="NCBI Taxonomy" id="1162706"/>
    <lineage>
        <taxon>Bacteria</taxon>
        <taxon>Bacillati</taxon>
        <taxon>Actinomycetota</taxon>
        <taxon>Thermoleophilia</taxon>
        <taxon>Solirubrobacterales</taxon>
        <taxon>Solirubrobacteraceae</taxon>
        <taxon>environmental samples</taxon>
    </lineage>
</organism>
<protein>
    <submittedName>
        <fullName evidence="2">Uncharacterized protein</fullName>
    </submittedName>
</protein>